<dbReference type="RefSeq" id="WP_010011705.1">
    <property type="nucleotide sequence ID" value="NZ_AZCN01000061.1"/>
</dbReference>
<feature type="transmembrane region" description="Helical" evidence="6">
    <location>
        <begin position="75"/>
        <end position="94"/>
    </location>
</feature>
<protein>
    <submittedName>
        <fullName evidence="8">Major facilitator family transporter</fullName>
    </submittedName>
</protein>
<dbReference type="EMBL" id="AZCN01000061">
    <property type="protein sequence ID" value="KRK14943.1"/>
    <property type="molecule type" value="Genomic_DNA"/>
</dbReference>
<evidence type="ECO:0000256" key="4">
    <source>
        <dbReference type="ARBA" id="ARBA00022989"/>
    </source>
</evidence>
<evidence type="ECO:0000256" key="5">
    <source>
        <dbReference type="ARBA" id="ARBA00023136"/>
    </source>
</evidence>
<evidence type="ECO:0000256" key="3">
    <source>
        <dbReference type="ARBA" id="ARBA00022692"/>
    </source>
</evidence>
<keyword evidence="3 6" id="KW-0812">Transmembrane</keyword>
<comment type="caution">
    <text evidence="8">The sequence shown here is derived from an EMBL/GenBank/DDBJ whole genome shotgun (WGS) entry which is preliminary data.</text>
</comment>
<dbReference type="CDD" id="cd17316">
    <property type="entry name" value="MFS_SV2_like"/>
    <property type="match status" value="1"/>
</dbReference>
<dbReference type="InterPro" id="IPR005829">
    <property type="entry name" value="Sugar_transporter_CS"/>
</dbReference>
<name>A0A0R1EZP1_9LACO</name>
<feature type="transmembrane region" description="Helical" evidence="6">
    <location>
        <begin position="299"/>
        <end position="322"/>
    </location>
</feature>
<dbReference type="InterPro" id="IPR011701">
    <property type="entry name" value="MFS"/>
</dbReference>
<dbReference type="PROSITE" id="PS50850">
    <property type="entry name" value="MFS"/>
    <property type="match status" value="1"/>
</dbReference>
<proteinExistence type="predicted"/>
<dbReference type="PROSITE" id="PS00217">
    <property type="entry name" value="SUGAR_TRANSPORT_2"/>
    <property type="match status" value="1"/>
</dbReference>
<dbReference type="GO" id="GO:0022857">
    <property type="term" value="F:transmembrane transporter activity"/>
    <property type="evidence" value="ECO:0007669"/>
    <property type="project" value="InterPro"/>
</dbReference>
<feature type="transmembrane region" description="Helical" evidence="6">
    <location>
        <begin position="276"/>
        <end position="293"/>
    </location>
</feature>
<dbReference type="eggNOG" id="COG2271">
    <property type="taxonomic scope" value="Bacteria"/>
</dbReference>
<dbReference type="PANTHER" id="PTHR23511">
    <property type="entry name" value="SYNAPTIC VESICLE GLYCOPROTEIN 2"/>
    <property type="match status" value="1"/>
</dbReference>
<dbReference type="InterPro" id="IPR036259">
    <property type="entry name" value="MFS_trans_sf"/>
</dbReference>
<keyword evidence="5 6" id="KW-0472">Membrane</keyword>
<organism evidence="8 9">
    <name type="scientific">Loigolactobacillus coryniformis subsp. coryniformis KCTC 3167 = DSM 20001</name>
    <dbReference type="NCBI Taxonomy" id="913848"/>
    <lineage>
        <taxon>Bacteria</taxon>
        <taxon>Bacillati</taxon>
        <taxon>Bacillota</taxon>
        <taxon>Bacilli</taxon>
        <taxon>Lactobacillales</taxon>
        <taxon>Lactobacillaceae</taxon>
        <taxon>Loigolactobacillus</taxon>
    </lineage>
</organism>
<feature type="transmembrane region" description="Helical" evidence="6">
    <location>
        <begin position="334"/>
        <end position="358"/>
    </location>
</feature>
<dbReference type="InterPro" id="IPR020846">
    <property type="entry name" value="MFS_dom"/>
</dbReference>
<accession>A0A0R1EZP1</accession>
<sequence>MQKVSEGKLLTVAGFAWLFDALDVGLLSFIIAALKSEWQLNTVQMGWLGSISSIGMAVGALFFGILADRIGRRDVLVLTLLLFSIGSGISVLATSFTIFAIIRFFVGAGLGGELPVASTLVSESVAPEKRGRIVVLLESFWAGGWICAALIAYFIIPRFGWRVAALGTALTAVYALYIRWQIHEPVTVAKSERPTLLQNIRAVWSAPYAKATLMLWLLWFAVVFSYYGMFLWLPSVLVLKGYSLLNSFGYVLAMTLAQLPGYFTAAWLIEKWGRKWVLIVYLLGTALSAYYFGHAASLGNLLVSGALLSFFDLGAWGALYAYSPEQYPTAIRGTGTGMAAAFGRIGGIVGPLLVGYLLTAQVSVNAIFAIFTGAIIIGILAVALLGEETRGRVLA</sequence>
<evidence type="ECO:0000256" key="2">
    <source>
        <dbReference type="ARBA" id="ARBA00022448"/>
    </source>
</evidence>
<dbReference type="AlphaFoldDB" id="A0A0R1EZP1"/>
<keyword evidence="2" id="KW-0813">Transport</keyword>
<feature type="transmembrane region" description="Helical" evidence="6">
    <location>
        <begin position="133"/>
        <end position="155"/>
    </location>
</feature>
<reference evidence="8 9" key="1">
    <citation type="journal article" date="2015" name="Genome Announc.">
        <title>Expanding the biotechnology potential of lactobacilli through comparative genomics of 213 strains and associated genera.</title>
        <authorList>
            <person name="Sun Z."/>
            <person name="Harris H.M."/>
            <person name="McCann A."/>
            <person name="Guo C."/>
            <person name="Argimon S."/>
            <person name="Zhang W."/>
            <person name="Yang X."/>
            <person name="Jeffery I.B."/>
            <person name="Cooney J.C."/>
            <person name="Kagawa T.F."/>
            <person name="Liu W."/>
            <person name="Song Y."/>
            <person name="Salvetti E."/>
            <person name="Wrobel A."/>
            <person name="Rasinkangas P."/>
            <person name="Parkhill J."/>
            <person name="Rea M.C."/>
            <person name="O'Sullivan O."/>
            <person name="Ritari J."/>
            <person name="Douillard F.P."/>
            <person name="Paul Ross R."/>
            <person name="Yang R."/>
            <person name="Briner A.E."/>
            <person name="Felis G.E."/>
            <person name="de Vos W.M."/>
            <person name="Barrangou R."/>
            <person name="Klaenhammer T.R."/>
            <person name="Caufield P.W."/>
            <person name="Cui Y."/>
            <person name="Zhang H."/>
            <person name="O'Toole P.W."/>
        </authorList>
    </citation>
    <scope>NUCLEOTIDE SEQUENCE [LARGE SCALE GENOMIC DNA]</scope>
    <source>
        <strain evidence="8 9">DSM 20001</strain>
    </source>
</reference>
<feature type="transmembrane region" description="Helical" evidence="6">
    <location>
        <begin position="161"/>
        <end position="180"/>
    </location>
</feature>
<dbReference type="GO" id="GO:0005886">
    <property type="term" value="C:plasma membrane"/>
    <property type="evidence" value="ECO:0007669"/>
    <property type="project" value="UniProtKB-SubCell"/>
</dbReference>
<evidence type="ECO:0000256" key="1">
    <source>
        <dbReference type="ARBA" id="ARBA00004651"/>
    </source>
</evidence>
<evidence type="ECO:0000256" key="6">
    <source>
        <dbReference type="SAM" id="Phobius"/>
    </source>
</evidence>
<feature type="domain" description="Major facilitator superfamily (MFS) profile" evidence="7">
    <location>
        <begin position="9"/>
        <end position="390"/>
    </location>
</feature>
<dbReference type="PANTHER" id="PTHR23511:SF34">
    <property type="entry name" value="SYNAPTIC VESICLE GLYCOPROTEIN 2"/>
    <property type="match status" value="1"/>
</dbReference>
<comment type="subcellular location">
    <subcellularLocation>
        <location evidence="1">Cell membrane</location>
        <topology evidence="1">Multi-pass membrane protein</topology>
    </subcellularLocation>
</comment>
<dbReference type="SUPFAM" id="SSF103473">
    <property type="entry name" value="MFS general substrate transporter"/>
    <property type="match status" value="1"/>
</dbReference>
<feature type="transmembrane region" description="Helical" evidence="6">
    <location>
        <begin position="12"/>
        <end position="34"/>
    </location>
</feature>
<evidence type="ECO:0000313" key="8">
    <source>
        <dbReference type="EMBL" id="KRK14943.1"/>
    </source>
</evidence>
<dbReference type="Pfam" id="PF07690">
    <property type="entry name" value="MFS_1"/>
    <property type="match status" value="1"/>
</dbReference>
<gene>
    <name evidence="8" type="ORF">FD22_GL002018</name>
</gene>
<dbReference type="PATRIC" id="fig|913848.6.peg.2060"/>
<feature type="transmembrane region" description="Helical" evidence="6">
    <location>
        <begin position="248"/>
        <end position="269"/>
    </location>
</feature>
<feature type="transmembrane region" description="Helical" evidence="6">
    <location>
        <begin position="46"/>
        <end position="66"/>
    </location>
</feature>
<feature type="transmembrane region" description="Helical" evidence="6">
    <location>
        <begin position="364"/>
        <end position="385"/>
    </location>
</feature>
<evidence type="ECO:0000313" key="9">
    <source>
        <dbReference type="Proteomes" id="UP000051181"/>
    </source>
</evidence>
<keyword evidence="4 6" id="KW-1133">Transmembrane helix</keyword>
<feature type="transmembrane region" description="Helical" evidence="6">
    <location>
        <begin position="213"/>
        <end position="233"/>
    </location>
</feature>
<dbReference type="Proteomes" id="UP000051181">
    <property type="component" value="Unassembled WGS sequence"/>
</dbReference>
<dbReference type="GeneID" id="65916402"/>
<evidence type="ECO:0000259" key="7">
    <source>
        <dbReference type="PROSITE" id="PS50850"/>
    </source>
</evidence>
<dbReference type="Gene3D" id="1.20.1250.20">
    <property type="entry name" value="MFS general substrate transporter like domains"/>
    <property type="match status" value="1"/>
</dbReference>
<feature type="transmembrane region" description="Helical" evidence="6">
    <location>
        <begin position="100"/>
        <end position="121"/>
    </location>
</feature>